<keyword evidence="8" id="KW-1185">Reference proteome</keyword>
<dbReference type="InterPro" id="IPR005119">
    <property type="entry name" value="LysR_subst-bd"/>
</dbReference>
<protein>
    <submittedName>
        <fullName evidence="7">LysR family transcriptional regulator ArgP</fullName>
    </submittedName>
</protein>
<dbReference type="Gene3D" id="1.10.10.10">
    <property type="entry name" value="Winged helix-like DNA-binding domain superfamily/Winged helix DNA-binding domain"/>
    <property type="match status" value="1"/>
</dbReference>
<evidence type="ECO:0000256" key="2">
    <source>
        <dbReference type="ARBA" id="ARBA00023015"/>
    </source>
</evidence>
<dbReference type="PROSITE" id="PS50931">
    <property type="entry name" value="HTH_LYSR"/>
    <property type="match status" value="1"/>
</dbReference>
<organism evidence="7 8">
    <name type="scientific">Xylanimonas protaetiae</name>
    <dbReference type="NCBI Taxonomy" id="2509457"/>
    <lineage>
        <taxon>Bacteria</taxon>
        <taxon>Bacillati</taxon>
        <taxon>Actinomycetota</taxon>
        <taxon>Actinomycetes</taxon>
        <taxon>Micrococcales</taxon>
        <taxon>Promicromonosporaceae</taxon>
        <taxon>Xylanimonas</taxon>
    </lineage>
</organism>
<accession>A0A4P6FAG6</accession>
<evidence type="ECO:0000256" key="3">
    <source>
        <dbReference type="ARBA" id="ARBA00023125"/>
    </source>
</evidence>
<dbReference type="OrthoDB" id="3252676at2"/>
<gene>
    <name evidence="7" type="ORF">ET471_17075</name>
</gene>
<dbReference type="RefSeq" id="WP_129191114.1">
    <property type="nucleotide sequence ID" value="NZ_CP035493.1"/>
</dbReference>
<comment type="similarity">
    <text evidence="1">Belongs to the LysR transcriptional regulatory family.</text>
</comment>
<evidence type="ECO:0000256" key="5">
    <source>
        <dbReference type="ARBA" id="ARBA00023163"/>
    </source>
</evidence>
<dbReference type="FunFam" id="1.10.10.10:FF:000001">
    <property type="entry name" value="LysR family transcriptional regulator"/>
    <property type="match status" value="1"/>
</dbReference>
<dbReference type="NCBIfam" id="NF009888">
    <property type="entry name" value="PRK13348.1"/>
    <property type="match status" value="1"/>
</dbReference>
<dbReference type="Gene3D" id="3.40.190.290">
    <property type="match status" value="1"/>
</dbReference>
<name>A0A4P6FAG6_9MICO</name>
<evidence type="ECO:0000313" key="8">
    <source>
        <dbReference type="Proteomes" id="UP000292118"/>
    </source>
</evidence>
<dbReference type="AlphaFoldDB" id="A0A4P6FAG6"/>
<dbReference type="SUPFAM" id="SSF46785">
    <property type="entry name" value="Winged helix' DNA-binding domain"/>
    <property type="match status" value="1"/>
</dbReference>
<dbReference type="EMBL" id="CP035493">
    <property type="protein sequence ID" value="QAY71943.1"/>
    <property type="molecule type" value="Genomic_DNA"/>
</dbReference>
<dbReference type="InterPro" id="IPR017685">
    <property type="entry name" value="ArgP"/>
</dbReference>
<dbReference type="NCBIfam" id="TIGR03298">
    <property type="entry name" value="argP"/>
    <property type="match status" value="1"/>
</dbReference>
<dbReference type="KEGG" id="xya:ET471_17075"/>
<keyword evidence="5" id="KW-0804">Transcription</keyword>
<proteinExistence type="inferred from homology"/>
<dbReference type="Proteomes" id="UP000292118">
    <property type="component" value="Chromosome"/>
</dbReference>
<dbReference type="InterPro" id="IPR000847">
    <property type="entry name" value="LysR_HTH_N"/>
</dbReference>
<evidence type="ECO:0000313" key="7">
    <source>
        <dbReference type="EMBL" id="QAY71943.1"/>
    </source>
</evidence>
<sequence>MELAQLEALVAVVDEGSFDAAASVLHVTPSAVSQRIKALETSAGTVLLRRSRPVVPTDAGVDVVRSARQVLAVVRESGLPRPRAAAGGLPLVPLAINGDSLHTWALPALAAVGHLAVFDVHREDQDHSAELLRQGEVMAAVTTQATPVQGCVAVRLGIMRYRPFATPAFVARWFPDGVTPAALAAAPVMMFDRKDDLQDRYLRSRYLHARGGADVTPPRHYVPSSDDFGRAVRLGLGWGLLPHEDSAEAEAAGNLVDLDPGRHVDVELHWQQWSLRTPVLDAVAAAVRQAARAALLP</sequence>
<keyword evidence="2" id="KW-0805">Transcription regulation</keyword>
<keyword evidence="3" id="KW-0238">DNA-binding</keyword>
<dbReference type="NCBIfam" id="NF002964">
    <property type="entry name" value="PRK03635.1"/>
    <property type="match status" value="1"/>
</dbReference>
<evidence type="ECO:0000256" key="1">
    <source>
        <dbReference type="ARBA" id="ARBA00009437"/>
    </source>
</evidence>
<dbReference type="InterPro" id="IPR036390">
    <property type="entry name" value="WH_DNA-bd_sf"/>
</dbReference>
<keyword evidence="4" id="KW-0010">Activator</keyword>
<dbReference type="GO" id="GO:0003677">
    <property type="term" value="F:DNA binding"/>
    <property type="evidence" value="ECO:0007669"/>
    <property type="project" value="UniProtKB-KW"/>
</dbReference>
<reference evidence="7 8" key="1">
    <citation type="submission" date="2019-01" db="EMBL/GenBank/DDBJ databases">
        <title>Genome sequencing of strain FW10M-9.</title>
        <authorList>
            <person name="Heo J."/>
            <person name="Kim S.-J."/>
            <person name="Kim J.-S."/>
            <person name="Hong S.-B."/>
            <person name="Kwon S.-W."/>
        </authorList>
    </citation>
    <scope>NUCLEOTIDE SEQUENCE [LARGE SCALE GENOMIC DNA]</scope>
    <source>
        <strain evidence="7 8">FW10M-9</strain>
    </source>
</reference>
<dbReference type="SUPFAM" id="SSF53850">
    <property type="entry name" value="Periplasmic binding protein-like II"/>
    <property type="match status" value="1"/>
</dbReference>
<dbReference type="PANTHER" id="PTHR30579:SF2">
    <property type="entry name" value="HTH-TYPE TRANSCRIPTIONAL REGULATOR ARGP"/>
    <property type="match status" value="1"/>
</dbReference>
<evidence type="ECO:0000259" key="6">
    <source>
        <dbReference type="PROSITE" id="PS50931"/>
    </source>
</evidence>
<dbReference type="PANTHER" id="PTHR30579">
    <property type="entry name" value="TRANSCRIPTIONAL REGULATOR"/>
    <property type="match status" value="1"/>
</dbReference>
<dbReference type="Pfam" id="PF03466">
    <property type="entry name" value="LysR_substrate"/>
    <property type="match status" value="1"/>
</dbReference>
<evidence type="ECO:0000256" key="4">
    <source>
        <dbReference type="ARBA" id="ARBA00023159"/>
    </source>
</evidence>
<dbReference type="GO" id="GO:0003700">
    <property type="term" value="F:DNA-binding transcription factor activity"/>
    <property type="evidence" value="ECO:0007669"/>
    <property type="project" value="InterPro"/>
</dbReference>
<dbReference type="Pfam" id="PF00126">
    <property type="entry name" value="HTH_1"/>
    <property type="match status" value="1"/>
</dbReference>
<dbReference type="InterPro" id="IPR050176">
    <property type="entry name" value="LTTR"/>
</dbReference>
<dbReference type="InterPro" id="IPR036388">
    <property type="entry name" value="WH-like_DNA-bd_sf"/>
</dbReference>
<feature type="domain" description="HTH lysR-type" evidence="6">
    <location>
        <begin position="1"/>
        <end position="57"/>
    </location>
</feature>